<dbReference type="EMBL" id="QQYZ01000013">
    <property type="protein sequence ID" value="RSY81985.1"/>
    <property type="molecule type" value="Genomic_DNA"/>
</dbReference>
<proteinExistence type="predicted"/>
<dbReference type="GO" id="GO:0110154">
    <property type="term" value="P:RNA decapping"/>
    <property type="evidence" value="ECO:0007669"/>
    <property type="project" value="TreeGrafter"/>
</dbReference>
<dbReference type="InterPro" id="IPR050126">
    <property type="entry name" value="Ap4A_hydrolase"/>
</dbReference>
<dbReference type="GO" id="GO:0005737">
    <property type="term" value="C:cytoplasm"/>
    <property type="evidence" value="ECO:0007669"/>
    <property type="project" value="TreeGrafter"/>
</dbReference>
<dbReference type="CDD" id="cd00144">
    <property type="entry name" value="MPP_PPP_family"/>
    <property type="match status" value="1"/>
</dbReference>
<dbReference type="PANTHER" id="PTHR42850:SF4">
    <property type="entry name" value="ZINC-DEPENDENT ENDOPOLYPHOSPHATASE"/>
    <property type="match status" value="1"/>
</dbReference>
<feature type="domain" description="Calcineurin-like phosphoesterase" evidence="1">
    <location>
        <begin position="28"/>
        <end position="231"/>
    </location>
</feature>
<evidence type="ECO:0000313" key="2">
    <source>
        <dbReference type="EMBL" id="RSY81985.1"/>
    </source>
</evidence>
<dbReference type="Gene3D" id="3.60.21.10">
    <property type="match status" value="1"/>
</dbReference>
<sequence length="260" mass="28984">MFRNLLSTFARKRDVQSRPAGTIPAGTRVYAVGDIHGRLDLLDDLLRRMESDDAARGAADTIVIFLGDLIDRGPDSAQVVQRLLELGARTEKVRFLLGNHEEVFLKSLAGEQKALPFFLRIGGKETVLSYGISQSEYEQSDYPELLDLLRERVPQAHLDFLSAFEDMIVIGDYAFVHAGIRPGVPLEAQKPETLRWIREDFLNSAEPCEKIVVHGHSISEEVEERGRRIGLDTGAYFSGRLTAMGFEGAERWVLQTGGVA</sequence>
<reference evidence="3" key="1">
    <citation type="submission" date="2018-07" db="EMBL/GenBank/DDBJ databases">
        <title>Genomic and Epidemiologic Investigation of an Indolent Hospital Outbreak.</title>
        <authorList>
            <person name="Johnson R.C."/>
            <person name="Deming C."/>
            <person name="Conlan S."/>
            <person name="Zellmer C.J."/>
            <person name="Michelin A.V."/>
            <person name="Lee-Lin S.-Q."/>
            <person name="Thomas P.J."/>
            <person name="Park M."/>
            <person name="Weingarten R.A."/>
            <person name="Less J."/>
            <person name="Dekker J.P."/>
            <person name="Frank K.M."/>
            <person name="Musser K.A."/>
            <person name="Mcquiston J.R."/>
            <person name="Henderson D.K."/>
            <person name="Lau A.F."/>
            <person name="Palmore T.N."/>
            <person name="Segre J.A."/>
        </authorList>
    </citation>
    <scope>NUCLEOTIDE SEQUENCE [LARGE SCALE GENOMIC DNA]</scope>
    <source>
        <strain evidence="3">SK-CDC1_0717</strain>
    </source>
</reference>
<dbReference type="SUPFAM" id="SSF56300">
    <property type="entry name" value="Metallo-dependent phosphatases"/>
    <property type="match status" value="1"/>
</dbReference>
<accession>A0A430G1M3</accession>
<dbReference type="GO" id="GO:0016791">
    <property type="term" value="F:phosphatase activity"/>
    <property type="evidence" value="ECO:0007669"/>
    <property type="project" value="TreeGrafter"/>
</dbReference>
<comment type="caution">
    <text evidence="2">The sequence shown here is derived from an EMBL/GenBank/DDBJ whole genome shotgun (WGS) entry which is preliminary data.</text>
</comment>
<dbReference type="InterPro" id="IPR029052">
    <property type="entry name" value="Metallo-depent_PP-like"/>
</dbReference>
<dbReference type="InterPro" id="IPR004843">
    <property type="entry name" value="Calcineurin-like_PHP"/>
</dbReference>
<organism evidence="2 3">
    <name type="scientific">Sphingomonas koreensis</name>
    <dbReference type="NCBI Taxonomy" id="93064"/>
    <lineage>
        <taxon>Bacteria</taxon>
        <taxon>Pseudomonadati</taxon>
        <taxon>Pseudomonadota</taxon>
        <taxon>Alphaproteobacteria</taxon>
        <taxon>Sphingomonadales</taxon>
        <taxon>Sphingomonadaceae</taxon>
        <taxon>Sphingomonas</taxon>
    </lineage>
</organism>
<name>A0A430G1M3_9SPHN</name>
<dbReference type="AlphaFoldDB" id="A0A430G1M3"/>
<dbReference type="Proteomes" id="UP000287746">
    <property type="component" value="Unassembled WGS sequence"/>
</dbReference>
<gene>
    <name evidence="2" type="ORF">DAH66_14025</name>
</gene>
<protein>
    <submittedName>
        <fullName evidence="2">Serine/threonine protein phosphatase</fullName>
    </submittedName>
</protein>
<evidence type="ECO:0000313" key="3">
    <source>
        <dbReference type="Proteomes" id="UP000287746"/>
    </source>
</evidence>
<dbReference type="GO" id="GO:0008803">
    <property type="term" value="F:bis(5'-nucleosyl)-tetraphosphatase (symmetrical) activity"/>
    <property type="evidence" value="ECO:0007669"/>
    <property type="project" value="TreeGrafter"/>
</dbReference>
<evidence type="ECO:0000259" key="1">
    <source>
        <dbReference type="Pfam" id="PF00149"/>
    </source>
</evidence>
<dbReference type="Pfam" id="PF00149">
    <property type="entry name" value="Metallophos"/>
    <property type="match status" value="1"/>
</dbReference>
<dbReference type="PANTHER" id="PTHR42850">
    <property type="entry name" value="METALLOPHOSPHOESTERASE"/>
    <property type="match status" value="1"/>
</dbReference>